<reference evidence="2" key="1">
    <citation type="submission" date="2021-02" db="EMBL/GenBank/DDBJ databases">
        <authorList>
            <person name="Nowell W R."/>
        </authorList>
    </citation>
    <scope>NUCLEOTIDE SEQUENCE</scope>
</reference>
<dbReference type="EMBL" id="CAJOBA010055576">
    <property type="protein sequence ID" value="CAF4284964.1"/>
    <property type="molecule type" value="Genomic_DNA"/>
</dbReference>
<gene>
    <name evidence="1" type="ORF">OVA965_LOCUS36726</name>
    <name evidence="2" type="ORF">TMI583_LOCUS37751</name>
</gene>
<comment type="caution">
    <text evidence="2">The sequence shown here is derived from an EMBL/GenBank/DDBJ whole genome shotgun (WGS) entry which is preliminary data.</text>
</comment>
<feature type="non-terminal residue" evidence="2">
    <location>
        <position position="1"/>
    </location>
</feature>
<proteinExistence type="predicted"/>
<accession>A0A8S2TJR4</accession>
<protein>
    <submittedName>
        <fullName evidence="2">Uncharacterized protein</fullName>
    </submittedName>
</protein>
<evidence type="ECO:0000313" key="2">
    <source>
        <dbReference type="EMBL" id="CAF4284964.1"/>
    </source>
</evidence>
<evidence type="ECO:0000313" key="3">
    <source>
        <dbReference type="Proteomes" id="UP000682733"/>
    </source>
</evidence>
<dbReference type="Proteomes" id="UP000677228">
    <property type="component" value="Unassembled WGS sequence"/>
</dbReference>
<dbReference type="EMBL" id="CAJNOK010033594">
    <property type="protein sequence ID" value="CAF1496072.1"/>
    <property type="molecule type" value="Genomic_DNA"/>
</dbReference>
<name>A0A8S2TJR4_9BILA</name>
<sequence>RPAGFDELMTQLKARNKRLPRVYVYCDECTYEIGKHYQELSLGSGGYFCMDDNVDDCCDIINSPHGCREKLQHIYKQKYYDLLETGEVRQLSWMDTKRVEKEEL</sequence>
<evidence type="ECO:0000313" key="1">
    <source>
        <dbReference type="EMBL" id="CAF1496072.1"/>
    </source>
</evidence>
<dbReference type="AlphaFoldDB" id="A0A8S2TJR4"/>
<organism evidence="2 3">
    <name type="scientific">Didymodactylos carnosus</name>
    <dbReference type="NCBI Taxonomy" id="1234261"/>
    <lineage>
        <taxon>Eukaryota</taxon>
        <taxon>Metazoa</taxon>
        <taxon>Spiralia</taxon>
        <taxon>Gnathifera</taxon>
        <taxon>Rotifera</taxon>
        <taxon>Eurotatoria</taxon>
        <taxon>Bdelloidea</taxon>
        <taxon>Philodinida</taxon>
        <taxon>Philodinidae</taxon>
        <taxon>Didymodactylos</taxon>
    </lineage>
</organism>
<dbReference type="Proteomes" id="UP000682733">
    <property type="component" value="Unassembled WGS sequence"/>
</dbReference>